<dbReference type="RefSeq" id="WP_301130382.1">
    <property type="nucleotide sequence ID" value="NZ_JAUHPV010000012.1"/>
</dbReference>
<sequence>MAIWVVYESLWGNTAAVAHAIAEGIGDEAKAVSTASADPAEAVGLRALIAGAPVHGMTLPTTQSIATATAHKVNDDHAEPRTDEPLMRDWLDGLPELRIPATAFDTRVRGPLGRGAATAIIRAEASRGCTLLAQPKGFRVDFRNAGPEQADLLKEGELSKARAWGAELGALLS</sequence>
<dbReference type="PROSITE" id="PS00201">
    <property type="entry name" value="FLAVODOXIN"/>
    <property type="match status" value="1"/>
</dbReference>
<gene>
    <name evidence="1" type="ORF">QQX04_14355</name>
</gene>
<comment type="caution">
    <text evidence="1">The sequence shown here is derived from an EMBL/GenBank/DDBJ whole genome shotgun (WGS) entry which is preliminary data.</text>
</comment>
<name>A0ABT8G4W6_9MICO</name>
<reference evidence="1" key="1">
    <citation type="submission" date="2023-06" db="EMBL/GenBank/DDBJ databases">
        <title>SYSU T00b26.</title>
        <authorList>
            <person name="Gao L."/>
            <person name="Fang B.-Z."/>
            <person name="Li W.-J."/>
        </authorList>
    </citation>
    <scope>NUCLEOTIDE SEQUENCE</scope>
    <source>
        <strain evidence="1">SYSU T00b26</strain>
    </source>
</reference>
<dbReference type="InterPro" id="IPR001226">
    <property type="entry name" value="Flavodoxin_CS"/>
</dbReference>
<accession>A0ABT8G4W6</accession>
<dbReference type="SUPFAM" id="SSF52218">
    <property type="entry name" value="Flavoproteins"/>
    <property type="match status" value="1"/>
</dbReference>
<evidence type="ECO:0008006" key="3">
    <source>
        <dbReference type="Google" id="ProtNLM"/>
    </source>
</evidence>
<dbReference type="Gene3D" id="3.40.50.360">
    <property type="match status" value="1"/>
</dbReference>
<evidence type="ECO:0000313" key="2">
    <source>
        <dbReference type="Proteomes" id="UP001172738"/>
    </source>
</evidence>
<keyword evidence="2" id="KW-1185">Reference proteome</keyword>
<dbReference type="Proteomes" id="UP001172738">
    <property type="component" value="Unassembled WGS sequence"/>
</dbReference>
<proteinExistence type="predicted"/>
<protein>
    <recommendedName>
        <fullName evidence="3">Flavodoxin</fullName>
    </recommendedName>
</protein>
<dbReference type="InterPro" id="IPR029039">
    <property type="entry name" value="Flavoprotein-like_sf"/>
</dbReference>
<organism evidence="1 2">
    <name type="scientific">Demequina zhanjiangensis</name>
    <dbReference type="NCBI Taxonomy" id="3051659"/>
    <lineage>
        <taxon>Bacteria</taxon>
        <taxon>Bacillati</taxon>
        <taxon>Actinomycetota</taxon>
        <taxon>Actinomycetes</taxon>
        <taxon>Micrococcales</taxon>
        <taxon>Demequinaceae</taxon>
        <taxon>Demequina</taxon>
    </lineage>
</organism>
<dbReference type="EMBL" id="JAUHPV010000012">
    <property type="protein sequence ID" value="MDN4474180.1"/>
    <property type="molecule type" value="Genomic_DNA"/>
</dbReference>
<evidence type="ECO:0000313" key="1">
    <source>
        <dbReference type="EMBL" id="MDN4474180.1"/>
    </source>
</evidence>